<dbReference type="SUPFAM" id="SSF56601">
    <property type="entry name" value="beta-lactamase/transpeptidase-like"/>
    <property type="match status" value="1"/>
</dbReference>
<dbReference type="RefSeq" id="WP_057906496.1">
    <property type="nucleotide sequence ID" value="NZ_AYYZ01000017.1"/>
</dbReference>
<evidence type="ECO:0000313" key="2">
    <source>
        <dbReference type="EMBL" id="KRM52603.1"/>
    </source>
</evidence>
<comment type="caution">
    <text evidence="2">The sequence shown here is derived from an EMBL/GenBank/DDBJ whole genome shotgun (WGS) entry which is preliminary data.</text>
</comment>
<dbReference type="PANTHER" id="PTHR46825">
    <property type="entry name" value="D-ALANYL-D-ALANINE-CARBOXYPEPTIDASE/ENDOPEPTIDASE AMPH"/>
    <property type="match status" value="1"/>
</dbReference>
<dbReference type="InterPro" id="IPR050491">
    <property type="entry name" value="AmpC-like"/>
</dbReference>
<dbReference type="STRING" id="1423820.FC64_GL000354"/>
<keyword evidence="3" id="KW-1185">Reference proteome</keyword>
<accession>A0A0R1ZLA9</accession>
<reference evidence="2 3" key="1">
    <citation type="journal article" date="2015" name="Genome Announc.">
        <title>Expanding the biotechnology potential of lactobacilli through comparative genomics of 213 strains and associated genera.</title>
        <authorList>
            <person name="Sun Z."/>
            <person name="Harris H.M."/>
            <person name="McCann A."/>
            <person name="Guo C."/>
            <person name="Argimon S."/>
            <person name="Zhang W."/>
            <person name="Yang X."/>
            <person name="Jeffery I.B."/>
            <person name="Cooney J.C."/>
            <person name="Kagawa T.F."/>
            <person name="Liu W."/>
            <person name="Song Y."/>
            <person name="Salvetti E."/>
            <person name="Wrobel A."/>
            <person name="Rasinkangas P."/>
            <person name="Parkhill J."/>
            <person name="Rea M.C."/>
            <person name="O'Sullivan O."/>
            <person name="Ritari J."/>
            <person name="Douillard F.P."/>
            <person name="Paul Ross R."/>
            <person name="Yang R."/>
            <person name="Briner A.E."/>
            <person name="Felis G.E."/>
            <person name="de Vos W.M."/>
            <person name="Barrangou R."/>
            <person name="Klaenhammer T.R."/>
            <person name="Caufield P.W."/>
            <person name="Cui Y."/>
            <person name="Zhang H."/>
            <person name="O'Toole P.W."/>
        </authorList>
    </citation>
    <scope>NUCLEOTIDE SEQUENCE [LARGE SCALE GENOMIC DNA]</scope>
    <source>
        <strain evidence="2 3">DSM 20653</strain>
    </source>
</reference>
<sequence length="376" mass="40800">MSTTKKIGLTLGAMIILGIGGYVLAKYDTDSYAHVLYEKTVKKSSKGSRQSYQATNQSVESAIKVDNQADAKKSALSGIEKKLQRQGFAGAYAVIQNGKVSGSKTIGKGIENDKLYQVADLENTLTAVAIMKLVDDGKLSLSTPVNRYYNDSLEINKNVTVRSLLNMTSGITNNDIPNNQLQSGDNILQWNLNHANVGTAGTYNYQEINYVLLEGIISQVSGTSYQNYINNNFLKPNNLSDIKFVNKINDPELATPFNNGQKMTRGELAKAMNSQMGMNQIMASPSDYLKLMQILVKSYGDKQGFTTANVQNMTGQLVASADNFSGAAGIQGYKTAIEIAKDGNSGIILMSNNSNGQTSDSNGLLETLRKVYKVND</sequence>
<gene>
    <name evidence="2" type="ORF">FC64_GL000354</name>
</gene>
<proteinExistence type="predicted"/>
<dbReference type="InterPro" id="IPR012338">
    <property type="entry name" value="Beta-lactam/transpept-like"/>
</dbReference>
<organism evidence="2 3">
    <name type="scientific">Ligilactobacillus araffinosus DSM 20653</name>
    <dbReference type="NCBI Taxonomy" id="1423820"/>
    <lineage>
        <taxon>Bacteria</taxon>
        <taxon>Bacillati</taxon>
        <taxon>Bacillota</taxon>
        <taxon>Bacilli</taxon>
        <taxon>Lactobacillales</taxon>
        <taxon>Lactobacillaceae</taxon>
        <taxon>Ligilactobacillus</taxon>
    </lineage>
</organism>
<dbReference type="Pfam" id="PF00144">
    <property type="entry name" value="Beta-lactamase"/>
    <property type="match status" value="1"/>
</dbReference>
<protein>
    <submittedName>
        <fullName evidence="2">Beta-lactamase class C-like penicillin binding protein</fullName>
    </submittedName>
</protein>
<evidence type="ECO:0000313" key="3">
    <source>
        <dbReference type="Proteomes" id="UP000051291"/>
    </source>
</evidence>
<dbReference type="PANTHER" id="PTHR46825:SF9">
    <property type="entry name" value="BETA-LACTAMASE-RELATED DOMAIN-CONTAINING PROTEIN"/>
    <property type="match status" value="1"/>
</dbReference>
<dbReference type="InterPro" id="IPR001466">
    <property type="entry name" value="Beta-lactam-related"/>
</dbReference>
<feature type="domain" description="Beta-lactamase-related" evidence="1">
    <location>
        <begin position="80"/>
        <end position="356"/>
    </location>
</feature>
<dbReference type="AlphaFoldDB" id="A0A0R1ZLA9"/>
<dbReference type="EMBL" id="AYYZ01000017">
    <property type="protein sequence ID" value="KRM52603.1"/>
    <property type="molecule type" value="Genomic_DNA"/>
</dbReference>
<evidence type="ECO:0000259" key="1">
    <source>
        <dbReference type="Pfam" id="PF00144"/>
    </source>
</evidence>
<dbReference type="PATRIC" id="fig|1423820.4.peg.353"/>
<dbReference type="Gene3D" id="3.40.710.10">
    <property type="entry name" value="DD-peptidase/beta-lactamase superfamily"/>
    <property type="match status" value="1"/>
</dbReference>
<dbReference type="Proteomes" id="UP000051291">
    <property type="component" value="Unassembled WGS sequence"/>
</dbReference>
<name>A0A0R1ZLA9_9LACO</name>